<sequence length="781" mass="88018">MAKRSNKPFEDFDITKQELKQIGEAFKKREFVELFAEYAKEVNDPKNKALYESEIKQLERERGNEVTFIHPEPGYVVKTSVDGCQKAFVNICHSEHIQRPSAERTEQDGTVGLTWSVPYTHVKGRVDFDKKNNYCQFFDVVFHPDSIHLAKKNGQFKQLVEDTALSAVEDINGVKLDRKNLKYPKAGYKGPPQTSVIRKKINRSGEDKKAVEEEAPFQIPNYPYPDIDKNEKPKHSTPRRTFEGKDSDPYTTPVYVLKQRKNVEYEEFTNALDAKVNSSIPNELVVEIELPLVKCAADVELDIEGKSLSLLSEKSAKYKLKIDLPYFVDDDNGSAKFDKEEKRLVITLPVRRKAFHINDFVKEDSGIESDHTPANKSSSEEDLSKDIEIISSTEALSICESDDTYRTSEEVKSDFLKKDRLYMFPPFTISHSGSSISFNLDIKNVEPSSVEHQFHPNGDAVHMSFASLGSGCFPSYYAFFFKLPDTSLDTSSLKVEVWDNTLVANLSISCPTHFVLSSYFAGLNSESLKEYYIDEHFQTIPSTSAEDEKEDKIESSNEEKPEISNNSSVKESCDEGIVSISPSDSETSPLATYNSDKGDSFSSIAGNLSASKKKLAPKARTFSESTLAPSDDVAGRRSILKKSRSLSESHSEDYYNWSSLDSEDNNLTKKTVRFSDIISKKIFRPNSSILGQRSKNQKKSRNKKKAMDKRRSESSEAESESYSEMSEVSDLSDATDISESSDDNSAPPPPMEGGKKHRRRGSKNRRKNAASAKQNFILCED</sequence>
<accession>A0A8I6RCB4</accession>
<dbReference type="HAMAP" id="MF_03069">
    <property type="entry name" value="Kintoun"/>
    <property type="match status" value="1"/>
</dbReference>
<evidence type="ECO:0000259" key="5">
    <source>
        <dbReference type="Pfam" id="PF08190"/>
    </source>
</evidence>
<feature type="compositionally biased region" description="Basic and acidic residues" evidence="4">
    <location>
        <begin position="226"/>
        <end position="248"/>
    </location>
</feature>
<evidence type="ECO:0000259" key="6">
    <source>
        <dbReference type="Pfam" id="PF18201"/>
    </source>
</evidence>
<dbReference type="PANTHER" id="PTHR22997">
    <property type="entry name" value="PIH1 DOMAIN-CONTAINING PROTEIN 1"/>
    <property type="match status" value="1"/>
</dbReference>
<dbReference type="GO" id="GO:0060285">
    <property type="term" value="P:cilium-dependent cell motility"/>
    <property type="evidence" value="ECO:0007669"/>
    <property type="project" value="UniProtKB-UniRule"/>
</dbReference>
<evidence type="ECO:0000313" key="7">
    <source>
        <dbReference type="EnsemblMetazoa" id="XP_014240515.1"/>
    </source>
</evidence>
<comment type="similarity">
    <text evidence="3">Belongs to the PIH1 family. Kintoun subfamily.</text>
</comment>
<dbReference type="InterPro" id="IPR041442">
    <property type="entry name" value="PIH1D1/2/3_CS-like"/>
</dbReference>
<evidence type="ECO:0000256" key="3">
    <source>
        <dbReference type="HAMAP-Rule" id="MF_03069"/>
    </source>
</evidence>
<evidence type="ECO:0000313" key="8">
    <source>
        <dbReference type="Proteomes" id="UP000494040"/>
    </source>
</evidence>
<feature type="domain" description="PIH1 N-terminal" evidence="5">
    <location>
        <begin position="42"/>
        <end position="202"/>
    </location>
</feature>
<dbReference type="CTD" id="35730"/>
<dbReference type="GO" id="GO:0120293">
    <property type="term" value="C:dynein axonemal particle"/>
    <property type="evidence" value="ECO:0007669"/>
    <property type="project" value="UniProtKB-SubCell"/>
</dbReference>
<feature type="region of interest" description="Disordered" evidence="4">
    <location>
        <begin position="685"/>
        <end position="781"/>
    </location>
</feature>
<dbReference type="InterPro" id="IPR050734">
    <property type="entry name" value="PIH1/Kintoun_subfamily"/>
</dbReference>
<dbReference type="GeneID" id="106661546"/>
<feature type="region of interest" description="Disordered" evidence="4">
    <location>
        <begin position="542"/>
        <end position="596"/>
    </location>
</feature>
<dbReference type="OrthoDB" id="546764at2759"/>
<name>A0A8I6RCB4_CIMLE</name>
<feature type="domain" description="PIH1D1/2/3 CS-like" evidence="6">
    <location>
        <begin position="250"/>
        <end position="350"/>
    </location>
</feature>
<dbReference type="GO" id="GO:0070286">
    <property type="term" value="P:axonemal dynein complex assembly"/>
    <property type="evidence" value="ECO:0007669"/>
    <property type="project" value="UniProtKB-UniRule"/>
</dbReference>
<evidence type="ECO:0000256" key="1">
    <source>
        <dbReference type="ARBA" id="ARBA00022490"/>
    </source>
</evidence>
<dbReference type="InterPro" id="IPR034727">
    <property type="entry name" value="Kintoun"/>
</dbReference>
<dbReference type="RefSeq" id="XP_014240515.1">
    <property type="nucleotide sequence ID" value="XM_014385029.2"/>
</dbReference>
<keyword evidence="1 3" id="KW-0963">Cytoplasm</keyword>
<feature type="compositionally biased region" description="Basic and acidic residues" evidence="4">
    <location>
        <begin position="550"/>
        <end position="562"/>
    </location>
</feature>
<feature type="region of interest" description="Disordered" evidence="4">
    <location>
        <begin position="641"/>
        <end position="668"/>
    </location>
</feature>
<protein>
    <recommendedName>
        <fullName evidence="3">Protein kintoun</fullName>
    </recommendedName>
    <alternativeName>
        <fullName evidence="3">Dynein assembly factor 2, axonemal homolog</fullName>
    </alternativeName>
</protein>
<dbReference type="Gene3D" id="2.60.40.790">
    <property type="match status" value="1"/>
</dbReference>
<dbReference type="Pfam" id="PF08190">
    <property type="entry name" value="PIH1"/>
    <property type="match status" value="1"/>
</dbReference>
<organism evidence="7 8">
    <name type="scientific">Cimex lectularius</name>
    <name type="common">Bed bug</name>
    <name type="synonym">Acanthia lectularia</name>
    <dbReference type="NCBI Taxonomy" id="79782"/>
    <lineage>
        <taxon>Eukaryota</taxon>
        <taxon>Metazoa</taxon>
        <taxon>Ecdysozoa</taxon>
        <taxon>Arthropoda</taxon>
        <taxon>Hexapoda</taxon>
        <taxon>Insecta</taxon>
        <taxon>Pterygota</taxon>
        <taxon>Neoptera</taxon>
        <taxon>Paraneoptera</taxon>
        <taxon>Hemiptera</taxon>
        <taxon>Heteroptera</taxon>
        <taxon>Panheteroptera</taxon>
        <taxon>Cimicomorpha</taxon>
        <taxon>Cimicidae</taxon>
        <taxon>Cimex</taxon>
    </lineage>
</organism>
<dbReference type="PANTHER" id="PTHR22997:SF3">
    <property type="entry name" value="PROTEIN KINTOUN"/>
    <property type="match status" value="1"/>
</dbReference>
<feature type="compositionally biased region" description="Basic residues" evidence="4">
    <location>
        <begin position="755"/>
        <end position="768"/>
    </location>
</feature>
<dbReference type="Proteomes" id="UP000494040">
    <property type="component" value="Unassembled WGS sequence"/>
</dbReference>
<dbReference type="CDD" id="cd00298">
    <property type="entry name" value="ACD_sHsps_p23-like"/>
    <property type="match status" value="1"/>
</dbReference>
<reference evidence="7" key="1">
    <citation type="submission" date="2022-01" db="UniProtKB">
        <authorList>
            <consortium name="EnsemblMetazoa"/>
        </authorList>
    </citation>
    <scope>IDENTIFICATION</scope>
</reference>
<feature type="compositionally biased region" description="Polar residues" evidence="4">
    <location>
        <begin position="580"/>
        <end position="596"/>
    </location>
</feature>
<dbReference type="InterPro" id="IPR008978">
    <property type="entry name" value="HSP20-like_chaperone"/>
</dbReference>
<dbReference type="AlphaFoldDB" id="A0A8I6RCB4"/>
<dbReference type="Pfam" id="PF18201">
    <property type="entry name" value="PIH1_CS"/>
    <property type="match status" value="1"/>
</dbReference>
<feature type="compositionally biased region" description="Basic residues" evidence="4">
    <location>
        <begin position="695"/>
        <end position="708"/>
    </location>
</feature>
<proteinExistence type="inferred from homology"/>
<feature type="region of interest" description="Disordered" evidence="4">
    <location>
        <begin position="220"/>
        <end position="248"/>
    </location>
</feature>
<dbReference type="InterPro" id="IPR012981">
    <property type="entry name" value="PIH1_N"/>
</dbReference>
<comment type="subcellular location">
    <subcellularLocation>
        <location evidence="3">Cytoplasm</location>
    </subcellularLocation>
    <subcellularLocation>
        <location evidence="2">Dynein axonemal particle</location>
    </subcellularLocation>
</comment>
<dbReference type="OMA" id="CFLNISK"/>
<evidence type="ECO:0000256" key="2">
    <source>
        <dbReference type="ARBA" id="ARBA00024190"/>
    </source>
</evidence>
<evidence type="ECO:0000256" key="4">
    <source>
        <dbReference type="SAM" id="MobiDB-lite"/>
    </source>
</evidence>
<dbReference type="EnsemblMetazoa" id="XM_014385029.2">
    <property type="protein sequence ID" value="XP_014240515.1"/>
    <property type="gene ID" value="LOC106661546"/>
</dbReference>
<comment type="function">
    <text evidence="3">Required for cytoplasmic pre-assembly of axonemal dyneins, thereby playing a central role in motility in cilia and flagella. Involved in pre-assembly of dynein arm complexes in the cytoplasm before intraflagellar transport loads them for the ciliary compartment.</text>
</comment>
<keyword evidence="8" id="KW-1185">Reference proteome</keyword>
<dbReference type="KEGG" id="clec:106661546"/>